<dbReference type="InParanoid" id="A0A7N2LQU3"/>
<reference evidence="1" key="2">
    <citation type="submission" date="2021-01" db="UniProtKB">
        <authorList>
            <consortium name="EnsemblPlants"/>
        </authorList>
    </citation>
    <scope>IDENTIFICATION</scope>
</reference>
<dbReference type="PANTHER" id="PTHR11439">
    <property type="entry name" value="GAG-POL-RELATED RETROTRANSPOSON"/>
    <property type="match status" value="1"/>
</dbReference>
<evidence type="ECO:0000313" key="2">
    <source>
        <dbReference type="Proteomes" id="UP000594261"/>
    </source>
</evidence>
<proteinExistence type="predicted"/>
<evidence type="ECO:0000313" key="1">
    <source>
        <dbReference type="EnsemblPlants" id="QL05p051545:mrna"/>
    </source>
</evidence>
<sequence>MRPTELNLTPLDGEPIFDATRYRQLVGSLIYLTVTRPDISHAVGMKQDVVSCSSTKAEYCALANTTCELVWLRWLLADMDAPQPTATPLYCDNRSAIYIAHNDVFHEHTKHIEIDCHITRQHLKKGNLKLFSISSADQPADIFTKTHPPGRLRDLISKLQLVSSLPP</sequence>
<accession>A0A7N2LQU3</accession>
<organism evidence="1 2">
    <name type="scientific">Quercus lobata</name>
    <name type="common">Valley oak</name>
    <dbReference type="NCBI Taxonomy" id="97700"/>
    <lineage>
        <taxon>Eukaryota</taxon>
        <taxon>Viridiplantae</taxon>
        <taxon>Streptophyta</taxon>
        <taxon>Embryophyta</taxon>
        <taxon>Tracheophyta</taxon>
        <taxon>Spermatophyta</taxon>
        <taxon>Magnoliopsida</taxon>
        <taxon>eudicotyledons</taxon>
        <taxon>Gunneridae</taxon>
        <taxon>Pentapetalae</taxon>
        <taxon>rosids</taxon>
        <taxon>fabids</taxon>
        <taxon>Fagales</taxon>
        <taxon>Fagaceae</taxon>
        <taxon>Quercus</taxon>
    </lineage>
</organism>
<dbReference type="Gramene" id="QL05p051545:mrna">
    <property type="protein sequence ID" value="QL05p051545:mrna"/>
    <property type="gene ID" value="QL05p051545"/>
</dbReference>
<dbReference type="Proteomes" id="UP000594261">
    <property type="component" value="Chromosome 5"/>
</dbReference>
<dbReference type="EnsemblPlants" id="QL05p051545:mrna">
    <property type="protein sequence ID" value="QL05p051545:mrna"/>
    <property type="gene ID" value="QL05p051545"/>
</dbReference>
<reference evidence="1 2" key="1">
    <citation type="journal article" date="2016" name="G3 (Bethesda)">
        <title>First Draft Assembly and Annotation of the Genome of a California Endemic Oak Quercus lobata Nee (Fagaceae).</title>
        <authorList>
            <person name="Sork V.L."/>
            <person name="Fitz-Gibbon S.T."/>
            <person name="Puiu D."/>
            <person name="Crepeau M."/>
            <person name="Gugger P.F."/>
            <person name="Sherman R."/>
            <person name="Stevens K."/>
            <person name="Langley C.H."/>
            <person name="Pellegrini M."/>
            <person name="Salzberg S.L."/>
        </authorList>
    </citation>
    <scope>NUCLEOTIDE SEQUENCE [LARGE SCALE GENOMIC DNA]</scope>
    <source>
        <strain evidence="1 2">cv. SW786</strain>
    </source>
</reference>
<dbReference type="AlphaFoldDB" id="A0A7N2LQU3"/>
<protein>
    <submittedName>
        <fullName evidence="1">Uncharacterized protein</fullName>
    </submittedName>
</protein>
<name>A0A7N2LQU3_QUELO</name>
<dbReference type="PANTHER" id="PTHR11439:SF461">
    <property type="entry name" value="OS10G0432200 PROTEIN"/>
    <property type="match status" value="1"/>
</dbReference>
<dbReference type="EMBL" id="LRBV02000005">
    <property type="status" value="NOT_ANNOTATED_CDS"/>
    <property type="molecule type" value="Genomic_DNA"/>
</dbReference>
<keyword evidence="2" id="KW-1185">Reference proteome</keyword>
<dbReference type="OMA" id="FFCDNRS"/>
<dbReference type="CDD" id="cd09272">
    <property type="entry name" value="RNase_HI_RT_Ty1"/>
    <property type="match status" value="1"/>
</dbReference>